<comment type="caution">
    <text evidence="8">The sequence shown here is derived from an EMBL/GenBank/DDBJ whole genome shotgun (WGS) entry which is preliminary data.</text>
</comment>
<dbReference type="OrthoDB" id="995477at2759"/>
<comment type="similarity">
    <text evidence="2 5">Belongs to the SPT6 family.</text>
</comment>
<comment type="subcellular location">
    <subcellularLocation>
        <location evidence="1 5">Nucleus</location>
    </subcellularLocation>
</comment>
<dbReference type="SUPFAM" id="SSF50249">
    <property type="entry name" value="Nucleic acid-binding proteins"/>
    <property type="match status" value="1"/>
</dbReference>
<dbReference type="SMART" id="SM00316">
    <property type="entry name" value="S1"/>
    <property type="match status" value="1"/>
</dbReference>
<feature type="region of interest" description="Disordered" evidence="6">
    <location>
        <begin position="1554"/>
        <end position="1722"/>
    </location>
</feature>
<dbReference type="Gene3D" id="3.30.420.140">
    <property type="entry name" value="YqgF/RNase H-like domain"/>
    <property type="match status" value="1"/>
</dbReference>
<dbReference type="GO" id="GO:0031491">
    <property type="term" value="F:nucleosome binding"/>
    <property type="evidence" value="ECO:0007669"/>
    <property type="project" value="TreeGrafter"/>
</dbReference>
<keyword evidence="4 5" id="KW-0539">Nucleus</keyword>
<dbReference type="SUPFAM" id="SSF55550">
    <property type="entry name" value="SH2 domain"/>
    <property type="match status" value="2"/>
</dbReference>
<dbReference type="FunFam" id="3.30.505.10:FF:000050">
    <property type="entry name" value="Transcription elongation factor spt6"/>
    <property type="match status" value="1"/>
</dbReference>
<dbReference type="PANTHER" id="PTHR10145:SF6">
    <property type="entry name" value="TRANSCRIPTION ELONGATION FACTOR SPT6"/>
    <property type="match status" value="1"/>
</dbReference>
<dbReference type="InterPro" id="IPR036860">
    <property type="entry name" value="SH2_dom_sf"/>
</dbReference>
<proteinExistence type="inferred from homology"/>
<dbReference type="InterPro" id="IPR042066">
    <property type="entry name" value="Spt6_death-like"/>
</dbReference>
<dbReference type="Gene3D" id="1.10.3500.10">
    <property type="entry name" value="Tex N-terminal region-like"/>
    <property type="match status" value="1"/>
</dbReference>
<dbReference type="Gene3D" id="1.10.10.650">
    <property type="entry name" value="RuvA domain 2-like"/>
    <property type="match status" value="1"/>
</dbReference>
<comment type="function">
    <text evidence="5">Transcription elongation factor that enhances transcription elongation by RNA polymerase II (RNAPII).</text>
</comment>
<dbReference type="SUPFAM" id="SSF158832">
    <property type="entry name" value="Tex N-terminal region-like"/>
    <property type="match status" value="1"/>
</dbReference>
<dbReference type="Gene3D" id="1.10.10.2740">
    <property type="entry name" value="Spt6, Death-like domain"/>
    <property type="match status" value="1"/>
</dbReference>
<dbReference type="InterPro" id="IPR023319">
    <property type="entry name" value="Tex-like_HTH_dom_sf"/>
</dbReference>
<accession>A0A8T2S950</accession>
<feature type="compositionally biased region" description="Basic residues" evidence="6">
    <location>
        <begin position="207"/>
        <end position="216"/>
    </location>
</feature>
<dbReference type="EMBL" id="CM035426">
    <property type="protein sequence ID" value="KAH7314516.1"/>
    <property type="molecule type" value="Genomic_DNA"/>
</dbReference>
<dbReference type="InterPro" id="IPR028083">
    <property type="entry name" value="Spt6_acidic_N_dom"/>
</dbReference>
<dbReference type="GO" id="GO:0042393">
    <property type="term" value="F:histone binding"/>
    <property type="evidence" value="ECO:0007669"/>
    <property type="project" value="TreeGrafter"/>
</dbReference>
<dbReference type="InterPro" id="IPR032706">
    <property type="entry name" value="Spt6_HHH"/>
</dbReference>
<keyword evidence="9" id="KW-1185">Reference proteome</keyword>
<gene>
    <name evidence="8" type="ORF">KP509_21G005900</name>
</gene>
<dbReference type="InterPro" id="IPR041692">
    <property type="entry name" value="HHH_9"/>
</dbReference>
<feature type="compositionally biased region" description="Basic and acidic residues" evidence="6">
    <location>
        <begin position="143"/>
        <end position="160"/>
    </location>
</feature>
<reference evidence="8" key="1">
    <citation type="submission" date="2021-08" db="EMBL/GenBank/DDBJ databases">
        <title>WGS assembly of Ceratopteris richardii.</title>
        <authorList>
            <person name="Marchant D.B."/>
            <person name="Chen G."/>
            <person name="Jenkins J."/>
            <person name="Shu S."/>
            <person name="Leebens-Mack J."/>
            <person name="Grimwood J."/>
            <person name="Schmutz J."/>
            <person name="Soltis P."/>
            <person name="Soltis D."/>
            <person name="Chen Z.-H."/>
        </authorList>
    </citation>
    <scope>NUCLEOTIDE SEQUENCE</scope>
    <source>
        <strain evidence="8">Whitten #5841</strain>
        <tissue evidence="8">Leaf</tissue>
    </source>
</reference>
<dbReference type="Pfam" id="PF21710">
    <property type="entry name" value="Spt6_S1"/>
    <property type="match status" value="1"/>
</dbReference>
<feature type="region of interest" description="Disordered" evidence="6">
    <location>
        <begin position="245"/>
        <end position="270"/>
    </location>
</feature>
<dbReference type="PROSITE" id="PS50126">
    <property type="entry name" value="S1"/>
    <property type="match status" value="1"/>
</dbReference>
<dbReference type="InterPro" id="IPR012340">
    <property type="entry name" value="NA-bd_OB-fold"/>
</dbReference>
<dbReference type="InterPro" id="IPR006641">
    <property type="entry name" value="YqgF/RNaseH-like_dom"/>
</dbReference>
<dbReference type="InterPro" id="IPR055179">
    <property type="entry name" value="Tex-like_central_region"/>
</dbReference>
<dbReference type="SUPFAM" id="SSF53098">
    <property type="entry name" value="Ribonuclease H-like"/>
    <property type="match status" value="1"/>
</dbReference>
<sequence>MGARTVSSDEEEEVEEDMEDNEAGVDNVDEEDEDEEEDEMQDEYEKDDFIVDDVEEEEEEQEQASSDEEARAKKKKRKKREQEENYELDEDDYELLQEANVYHRPKSQSSKTKFKRLKKAGKLATDNGREGQAGFSDDEELEEGNRHGRTAEEELKRTLFGDDEGIPPDDDLGEEEVEDEEDIGEEDDMADFIVEEEMVDEDGQPVRRGKARRKGPRQAAGVSSSALQEAQEIFGDVTELLDRRKYGMSGEQGDEENEQDEGREGFRLGRATKKRLEEEFEPSVLEEKYMTERDNRIRETDIPERLQLTEEVTGPIPLKQSKYEEAEWIYDQGFGYPYKVLPKEYEYLACYEKSETHPDKQESKYMEKTEVVRQIAHVLRELHDSKLEIPFIGMYRKEGCSDLVGAPVPNMDSKKKDEASNLRDFKLLWQIFQMDVKWWSLQRKRDVLVEAYEKRIHMEEQKGSENVDLLRKLLSALQEARSQISVDDVDAKYTLLFPPDEVEFDQSQYKRPKRRSLYNTFRQRGLGVISSQFGLSPEQFGENLQAMYKRHEVEDSSSTPVELAAEREVGDPHSVLKGARHMAAVEISTEPAVRDYVRSEFMKKAVINTKPTKDGNTLIDPYHDYAIVKWIANKPLSGFKDGQWLLIQKAEEEKLIEVSLGFPYDVANTLMQEFETMYLSDGVSRTAQLWNEQRRQIIKDALNSILLPLLEKEARMLLTTRAKQWVGQECGLALWKKAAMAPCRVETEEEFDEDDLPRILACCYGDSPQVSTTFVMLDSSGEILNTLHTPHLFSSEKDQRKHRDMERLEKFMLEYQPQIAVVGAGGGQKSIQASKTILQAVHKLIEMNPKEVKGRLERMNANIVDESLARIYEASAISKDQLPGQPGIVRRAVYLGRYLQSPLASVAALCGPSREILSYSLHELQKFLSDDERYAVIEQILVTVTNQVGIDLNMAAVHEWLFTPLQFVCGLGARKASTMQRIIQGAGRISNRKELLTQLRLMKKTVFINSCAYFRISSGQAASGNQIIEPLDDTRIHPESYTLAREMADIVFREENEVEEGAEEDIYELAVDYVRSHPHIMQHLDIDAYILHEKEKHGTTKPETLKDIYMEFLHWFKEWRYSYTSPSDEEIFTLLTGETEQTMGVGKLLTVKVIGVVERGIRCELGNGLLGFIQKDDFSDDPSVDYQQIPIGSMITCRVKNINKRIIDDSPRIRYYSVDLTCRGNSMRVDDWERVWSKEAYFDREALKSSNEQEKATKAKDDEKRKSFKPRMIVHPQFQNISMSDAIESLTEKDVGEIIIRPSSKGPTHLSITLKFYDGVYTHIDVLEGGKDSKDFTSFLSLGKTLKIGEDVFEDLDEVIARYVDPLVSNLKEMLRYRKFRRGRKEEVDDLLRQDKSANPSRIVYAFSISHEHPGAFLLSYLRSTNIHHEYISLHPNGYRFRRRMFEKIDKLVKFFQEHVNDPVLEPNRSLAAMVPMKGPAPAASPAVNTWGVAERQSPANWDGGGWNAVKSSNQQVNWERLSGPNALPGHTNNWGTAGGSGGFGESWMRESGQAGFNGWEKDSRPDHHAGRGSSIGGRFSGAAFRGGGRLGRGDGYRGGFGGRGGRAPGRGGRWGREGQSNRTAWGQGPGRTGWGQGLSTSNDGRVFGSKDEGWGQGTSSGANDATGWGQSQVERKDGGSSTGWEDAPAATASKSGWGDDGGWGQSSAGKSIDEQQDDDGW</sequence>
<feature type="compositionally biased region" description="Basic residues" evidence="6">
    <location>
        <begin position="112"/>
        <end position="121"/>
    </location>
</feature>
<dbReference type="GO" id="GO:0034728">
    <property type="term" value="P:nucleosome organization"/>
    <property type="evidence" value="ECO:0007669"/>
    <property type="project" value="TreeGrafter"/>
</dbReference>
<dbReference type="Gene3D" id="3.30.505.10">
    <property type="entry name" value="SH2 domain"/>
    <property type="match status" value="2"/>
</dbReference>
<dbReference type="CDD" id="cd09928">
    <property type="entry name" value="SH2_Cterm_SPT6_like"/>
    <property type="match status" value="1"/>
</dbReference>
<dbReference type="InterPro" id="IPR017072">
    <property type="entry name" value="TF_Spt6"/>
</dbReference>
<protein>
    <recommendedName>
        <fullName evidence="5">Transcription elongation factor spt6</fullName>
    </recommendedName>
</protein>
<evidence type="ECO:0000256" key="1">
    <source>
        <dbReference type="ARBA" id="ARBA00004123"/>
    </source>
</evidence>
<dbReference type="Pfam" id="PF22706">
    <property type="entry name" value="Tex_central_region"/>
    <property type="match status" value="1"/>
</dbReference>
<evidence type="ECO:0000259" key="7">
    <source>
        <dbReference type="PROSITE" id="PS50126"/>
    </source>
</evidence>
<evidence type="ECO:0000313" key="9">
    <source>
        <dbReference type="Proteomes" id="UP000825935"/>
    </source>
</evidence>
<dbReference type="Pfam" id="PF14632">
    <property type="entry name" value="SPT6_acidic"/>
    <property type="match status" value="1"/>
</dbReference>
<evidence type="ECO:0000256" key="4">
    <source>
        <dbReference type="ARBA" id="ARBA00023242"/>
    </source>
</evidence>
<dbReference type="GO" id="GO:0140673">
    <property type="term" value="P:transcription elongation-coupled chromatin remodeling"/>
    <property type="evidence" value="ECO:0007669"/>
    <property type="project" value="InterPro"/>
</dbReference>
<dbReference type="PANTHER" id="PTHR10145">
    <property type="entry name" value="TRANSCRIPTION ELONGATION FACTOR SPT6"/>
    <property type="match status" value="1"/>
</dbReference>
<feature type="compositionally biased region" description="Gly residues" evidence="6">
    <location>
        <begin position="1628"/>
        <end position="1637"/>
    </location>
</feature>
<dbReference type="SUPFAM" id="SSF47781">
    <property type="entry name" value="RuvA domain 2-like"/>
    <property type="match status" value="2"/>
</dbReference>
<dbReference type="InterPro" id="IPR035019">
    <property type="entry name" value="Spt6_SH2_N"/>
</dbReference>
<dbReference type="Pfam" id="PF14639">
    <property type="entry name" value="YqgF"/>
    <property type="match status" value="1"/>
</dbReference>
<feature type="compositionally biased region" description="Acidic residues" evidence="6">
    <location>
        <begin position="84"/>
        <end position="95"/>
    </location>
</feature>
<feature type="region of interest" description="Disordered" evidence="6">
    <location>
        <begin position="1"/>
        <end position="227"/>
    </location>
</feature>
<dbReference type="InterPro" id="IPR049540">
    <property type="entry name" value="Spt6-like_S1"/>
</dbReference>
<evidence type="ECO:0000256" key="6">
    <source>
        <dbReference type="SAM" id="MobiDB-lite"/>
    </source>
</evidence>
<dbReference type="FunFam" id="3.30.505.10:FF:000047">
    <property type="entry name" value="Transcription elongation factor spt6"/>
    <property type="match status" value="1"/>
</dbReference>
<feature type="compositionally biased region" description="Acidic residues" evidence="6">
    <location>
        <begin position="8"/>
        <end position="67"/>
    </location>
</feature>
<dbReference type="Pfam" id="PF14635">
    <property type="entry name" value="HHH_7"/>
    <property type="match status" value="1"/>
</dbReference>
<feature type="compositionally biased region" description="Gly residues" evidence="6">
    <location>
        <begin position="1597"/>
        <end position="1613"/>
    </location>
</feature>
<evidence type="ECO:0000256" key="2">
    <source>
        <dbReference type="ARBA" id="ARBA00009253"/>
    </source>
</evidence>
<dbReference type="OMA" id="GYFYLCF"/>
<dbReference type="CDD" id="cd09918">
    <property type="entry name" value="SH2_Nterm_SPT6_like"/>
    <property type="match status" value="1"/>
</dbReference>
<dbReference type="InterPro" id="IPR037027">
    <property type="entry name" value="YqgF/RNaseH-like_dom_sf"/>
</dbReference>
<dbReference type="Pfam" id="PF17674">
    <property type="entry name" value="HHH_9"/>
    <property type="match status" value="1"/>
</dbReference>
<dbReference type="GO" id="GO:0008023">
    <property type="term" value="C:transcription elongation factor complex"/>
    <property type="evidence" value="ECO:0007669"/>
    <property type="project" value="TreeGrafter"/>
</dbReference>
<evidence type="ECO:0000313" key="8">
    <source>
        <dbReference type="EMBL" id="KAH7314516.1"/>
    </source>
</evidence>
<dbReference type="InterPro" id="IPR003029">
    <property type="entry name" value="S1_domain"/>
</dbReference>
<feature type="domain" description="S1 motif" evidence="7">
    <location>
        <begin position="1146"/>
        <end position="1223"/>
    </location>
</feature>
<name>A0A8T2S950_CERRI</name>
<evidence type="ECO:0000256" key="3">
    <source>
        <dbReference type="ARBA" id="ARBA00023163"/>
    </source>
</evidence>
<dbReference type="SMART" id="SM00732">
    <property type="entry name" value="YqgFc"/>
    <property type="match status" value="1"/>
</dbReference>
<dbReference type="Pfam" id="PF14633">
    <property type="entry name" value="SH2_2"/>
    <property type="match status" value="1"/>
</dbReference>
<feature type="compositionally biased region" description="Gly residues" evidence="6">
    <location>
        <begin position="1574"/>
        <end position="1591"/>
    </location>
</feature>
<dbReference type="Gene3D" id="1.10.150.850">
    <property type="entry name" value="Spt6, helix-hairpin-helix domain"/>
    <property type="match status" value="1"/>
</dbReference>
<dbReference type="InterPro" id="IPR035018">
    <property type="entry name" value="Spt6_SH2_C"/>
</dbReference>
<keyword evidence="3 5" id="KW-0804">Transcription</keyword>
<dbReference type="InterPro" id="IPR012337">
    <property type="entry name" value="RNaseH-like_sf"/>
</dbReference>
<dbReference type="Proteomes" id="UP000825935">
    <property type="component" value="Chromosome 21"/>
</dbReference>
<dbReference type="InterPro" id="IPR023323">
    <property type="entry name" value="Tex-like_dom_sf"/>
</dbReference>
<organism evidence="8 9">
    <name type="scientific">Ceratopteris richardii</name>
    <name type="common">Triangle waterfern</name>
    <dbReference type="NCBI Taxonomy" id="49495"/>
    <lineage>
        <taxon>Eukaryota</taxon>
        <taxon>Viridiplantae</taxon>
        <taxon>Streptophyta</taxon>
        <taxon>Embryophyta</taxon>
        <taxon>Tracheophyta</taxon>
        <taxon>Polypodiopsida</taxon>
        <taxon>Polypodiidae</taxon>
        <taxon>Polypodiales</taxon>
        <taxon>Pteridineae</taxon>
        <taxon>Pteridaceae</taxon>
        <taxon>Parkerioideae</taxon>
        <taxon>Ceratopteris</taxon>
    </lineage>
</organism>
<dbReference type="InterPro" id="IPR028231">
    <property type="entry name" value="Spt6_YqgF"/>
</dbReference>
<dbReference type="PIRSF" id="PIRSF036947">
    <property type="entry name" value="Spt6"/>
    <property type="match status" value="1"/>
</dbReference>
<dbReference type="GO" id="GO:0003676">
    <property type="term" value="F:nucleic acid binding"/>
    <property type="evidence" value="ECO:0007669"/>
    <property type="project" value="InterPro"/>
</dbReference>
<dbReference type="InterPro" id="IPR035420">
    <property type="entry name" value="Spt6_SH2"/>
</dbReference>
<feature type="compositionally biased region" description="Acidic residues" evidence="6">
    <location>
        <begin position="161"/>
        <end position="203"/>
    </location>
</feature>
<dbReference type="InterPro" id="IPR010994">
    <property type="entry name" value="RuvA_2-like"/>
</dbReference>
<feature type="compositionally biased region" description="Basic and acidic residues" evidence="6">
    <location>
        <begin position="1560"/>
        <end position="1570"/>
    </location>
</feature>
<feature type="compositionally biased region" description="Polar residues" evidence="6">
    <location>
        <begin position="1658"/>
        <end position="1673"/>
    </location>
</feature>
<evidence type="ECO:0000256" key="5">
    <source>
        <dbReference type="PIRNR" id="PIRNR036947"/>
    </source>
</evidence>